<sequence length="51" mass="5593">MGPVLILVLPVQLSPEPTYDCPLTYDLQGIASNFQKEQPLSTSHCHSDVPL</sequence>
<name>A0A0E9PVG9_ANGAN</name>
<dbReference type="EMBL" id="GBXM01100482">
    <property type="protein sequence ID" value="JAH08095.1"/>
    <property type="molecule type" value="Transcribed_RNA"/>
</dbReference>
<reference evidence="1" key="1">
    <citation type="submission" date="2014-11" db="EMBL/GenBank/DDBJ databases">
        <authorList>
            <person name="Amaro Gonzalez C."/>
        </authorList>
    </citation>
    <scope>NUCLEOTIDE SEQUENCE</scope>
</reference>
<accession>A0A0E9PVG9</accession>
<organism evidence="1">
    <name type="scientific">Anguilla anguilla</name>
    <name type="common">European freshwater eel</name>
    <name type="synonym">Muraena anguilla</name>
    <dbReference type="NCBI Taxonomy" id="7936"/>
    <lineage>
        <taxon>Eukaryota</taxon>
        <taxon>Metazoa</taxon>
        <taxon>Chordata</taxon>
        <taxon>Craniata</taxon>
        <taxon>Vertebrata</taxon>
        <taxon>Euteleostomi</taxon>
        <taxon>Actinopterygii</taxon>
        <taxon>Neopterygii</taxon>
        <taxon>Teleostei</taxon>
        <taxon>Anguilliformes</taxon>
        <taxon>Anguillidae</taxon>
        <taxon>Anguilla</taxon>
    </lineage>
</organism>
<evidence type="ECO:0000313" key="1">
    <source>
        <dbReference type="EMBL" id="JAH08095.1"/>
    </source>
</evidence>
<proteinExistence type="predicted"/>
<protein>
    <submittedName>
        <fullName evidence="1">Uncharacterized protein</fullName>
    </submittedName>
</protein>
<reference evidence="1" key="2">
    <citation type="journal article" date="2015" name="Fish Shellfish Immunol.">
        <title>Early steps in the European eel (Anguilla anguilla)-Vibrio vulnificus interaction in the gills: Role of the RtxA13 toxin.</title>
        <authorList>
            <person name="Callol A."/>
            <person name="Pajuelo D."/>
            <person name="Ebbesson L."/>
            <person name="Teles M."/>
            <person name="MacKenzie S."/>
            <person name="Amaro C."/>
        </authorList>
    </citation>
    <scope>NUCLEOTIDE SEQUENCE</scope>
</reference>
<dbReference type="AlphaFoldDB" id="A0A0E9PVG9"/>